<sequence length="524" mass="59661">MEIDHSNGKLFAGEIPEENPEIRAKLELLDLLEHASSDVIWIMDLQLRTVYMSPSVEKNLGYSIEEYIKMPLSERLPRESFELTQKIMLTEILPVVKGEKPDTGKPVVYEMLHKHKDGRLAWGEVSINFLYNNKGEITSIMGITRNINDRKVAQQALAESREQYRQLVEKSPDWIWEIDADNRFTYINAVAESVLGIPIKDLIGRSIFDFSDPETVENEKARFENLKKAGLSFSGLLQVLRDLHGRQVYLEISANPGFDKNGKLTGYRGVGRDVTDKQIALRKLERLENVKNFILELPLFALIELDDSLEIIEWGADSTHIFGYGRNRAMIDNIFLNLWEPARRKSIVATIRRKVKSRETRTVVSLNIRNDGTLIRCRWFIDSRFDKMGKFSGAVLIADDITDSFRNEHLTDGLSSLMKAAGKEVLFTDLKLNLTYVSVCLFNVPGTTCDELIGQNARKFFDVASFKRIAEQGVSFAKKNLRWSDSVQFSVKGDGWTERKLEISGITDSNGKLSGYTFLLASEN</sequence>
<dbReference type="PANTHER" id="PTHR44757">
    <property type="entry name" value="DIGUANYLATE CYCLASE DGCP"/>
    <property type="match status" value="1"/>
</dbReference>
<dbReference type="InterPro" id="IPR052155">
    <property type="entry name" value="Biofilm_reg_signaling"/>
</dbReference>
<dbReference type="SUPFAM" id="SSF55785">
    <property type="entry name" value="PYP-like sensor domain (PAS domain)"/>
    <property type="match status" value="3"/>
</dbReference>
<feature type="domain" description="PAS" evidence="1">
    <location>
        <begin position="24"/>
        <end position="68"/>
    </location>
</feature>
<evidence type="ECO:0000259" key="2">
    <source>
        <dbReference type="PROSITE" id="PS50113"/>
    </source>
</evidence>
<dbReference type="GO" id="GO:0006355">
    <property type="term" value="P:regulation of DNA-templated transcription"/>
    <property type="evidence" value="ECO:0007669"/>
    <property type="project" value="InterPro"/>
</dbReference>
<accession>A0A644UAN8</accession>
<feature type="domain" description="PAC" evidence="2">
    <location>
        <begin position="233"/>
        <end position="286"/>
    </location>
</feature>
<dbReference type="InterPro" id="IPR000014">
    <property type="entry name" value="PAS"/>
</dbReference>
<dbReference type="CDD" id="cd00130">
    <property type="entry name" value="PAS"/>
    <property type="match status" value="3"/>
</dbReference>
<dbReference type="Gene3D" id="3.30.450.20">
    <property type="entry name" value="PAS domain"/>
    <property type="match status" value="3"/>
</dbReference>
<dbReference type="InterPro" id="IPR035965">
    <property type="entry name" value="PAS-like_dom_sf"/>
</dbReference>
<dbReference type="InterPro" id="IPR001610">
    <property type="entry name" value="PAC"/>
</dbReference>
<dbReference type="PROSITE" id="PS50113">
    <property type="entry name" value="PAC"/>
    <property type="match status" value="2"/>
</dbReference>
<evidence type="ECO:0000259" key="1">
    <source>
        <dbReference type="PROSITE" id="PS50112"/>
    </source>
</evidence>
<dbReference type="EMBL" id="VSSQ01000093">
    <property type="protein sequence ID" value="MPL75943.1"/>
    <property type="molecule type" value="Genomic_DNA"/>
</dbReference>
<dbReference type="InterPro" id="IPR013767">
    <property type="entry name" value="PAS_fold"/>
</dbReference>
<evidence type="ECO:0000313" key="3">
    <source>
        <dbReference type="EMBL" id="MPL75943.1"/>
    </source>
</evidence>
<proteinExistence type="predicted"/>
<name>A0A644UAN8_9ZZZZ</name>
<feature type="domain" description="PAS" evidence="1">
    <location>
        <begin position="160"/>
        <end position="230"/>
    </location>
</feature>
<dbReference type="InterPro" id="IPR000700">
    <property type="entry name" value="PAS-assoc_C"/>
</dbReference>
<dbReference type="SMART" id="SM00091">
    <property type="entry name" value="PAS"/>
    <property type="match status" value="3"/>
</dbReference>
<dbReference type="NCBIfam" id="TIGR00229">
    <property type="entry name" value="sensory_box"/>
    <property type="match status" value="3"/>
</dbReference>
<dbReference type="PROSITE" id="PS50112">
    <property type="entry name" value="PAS"/>
    <property type="match status" value="2"/>
</dbReference>
<dbReference type="SMART" id="SM00086">
    <property type="entry name" value="PAC"/>
    <property type="match status" value="3"/>
</dbReference>
<dbReference type="AlphaFoldDB" id="A0A644UAN8"/>
<reference evidence="3" key="1">
    <citation type="submission" date="2019-08" db="EMBL/GenBank/DDBJ databases">
        <authorList>
            <person name="Kucharzyk K."/>
            <person name="Murdoch R.W."/>
            <person name="Higgins S."/>
            <person name="Loffler F."/>
        </authorList>
    </citation>
    <scope>NUCLEOTIDE SEQUENCE</scope>
</reference>
<evidence type="ECO:0008006" key="4">
    <source>
        <dbReference type="Google" id="ProtNLM"/>
    </source>
</evidence>
<protein>
    <recommendedName>
        <fullName evidence="4">PAS domain S-box protein</fullName>
    </recommendedName>
</protein>
<dbReference type="PANTHER" id="PTHR44757:SF10">
    <property type="entry name" value="MEMBRANE PROTEIN"/>
    <property type="match status" value="1"/>
</dbReference>
<organism evidence="3">
    <name type="scientific">bioreactor metagenome</name>
    <dbReference type="NCBI Taxonomy" id="1076179"/>
    <lineage>
        <taxon>unclassified sequences</taxon>
        <taxon>metagenomes</taxon>
        <taxon>ecological metagenomes</taxon>
    </lineage>
</organism>
<feature type="domain" description="PAC" evidence="2">
    <location>
        <begin position="105"/>
        <end position="159"/>
    </location>
</feature>
<dbReference type="Pfam" id="PF00989">
    <property type="entry name" value="PAS"/>
    <property type="match status" value="2"/>
</dbReference>
<gene>
    <name evidence="3" type="ORF">SDC9_21786</name>
</gene>
<comment type="caution">
    <text evidence="3">The sequence shown here is derived from an EMBL/GenBank/DDBJ whole genome shotgun (WGS) entry which is preliminary data.</text>
</comment>